<dbReference type="AlphaFoldDB" id="A0A8J3TJ46"/>
<dbReference type="Gene3D" id="3.30.390.50">
    <property type="entry name" value="CO dehydrogenase flavoprotein, C-terminal domain"/>
    <property type="match status" value="1"/>
</dbReference>
<dbReference type="PANTHER" id="PTHR42659">
    <property type="entry name" value="XANTHINE DEHYDROGENASE SUBUNIT C-RELATED"/>
    <property type="match status" value="1"/>
</dbReference>
<dbReference type="RefSeq" id="WP_168115758.1">
    <property type="nucleotide sequence ID" value="NZ_BOON01000054.1"/>
</dbReference>
<proteinExistence type="predicted"/>
<dbReference type="Pfam" id="PF03450">
    <property type="entry name" value="CO_deh_flav_C"/>
    <property type="match status" value="1"/>
</dbReference>
<dbReference type="Proteomes" id="UP000599074">
    <property type="component" value="Unassembled WGS sequence"/>
</dbReference>
<dbReference type="InterPro" id="IPR016166">
    <property type="entry name" value="FAD-bd_PCMH"/>
</dbReference>
<dbReference type="Pfam" id="PF00941">
    <property type="entry name" value="FAD_binding_5"/>
    <property type="match status" value="1"/>
</dbReference>
<dbReference type="InterPro" id="IPR002346">
    <property type="entry name" value="Mopterin_DH_FAD-bd"/>
</dbReference>
<gene>
    <name evidence="5" type="primary">cutM_2</name>
    <name evidence="5" type="ORF">Pme01_51710</name>
</gene>
<evidence type="ECO:0000256" key="3">
    <source>
        <dbReference type="ARBA" id="ARBA00023002"/>
    </source>
</evidence>
<dbReference type="InterPro" id="IPR036318">
    <property type="entry name" value="FAD-bd_PCMH-like_sf"/>
</dbReference>
<evidence type="ECO:0000256" key="2">
    <source>
        <dbReference type="ARBA" id="ARBA00022827"/>
    </source>
</evidence>
<keyword evidence="6" id="KW-1185">Reference proteome</keyword>
<evidence type="ECO:0000259" key="4">
    <source>
        <dbReference type="PROSITE" id="PS51387"/>
    </source>
</evidence>
<keyword evidence="1" id="KW-0285">Flavoprotein</keyword>
<dbReference type="InterPro" id="IPR016167">
    <property type="entry name" value="FAD-bd_PCMH_sub1"/>
</dbReference>
<dbReference type="PROSITE" id="PS51387">
    <property type="entry name" value="FAD_PCMH"/>
    <property type="match status" value="1"/>
</dbReference>
<dbReference type="InterPro" id="IPR005107">
    <property type="entry name" value="CO_DH_flav_C"/>
</dbReference>
<feature type="domain" description="FAD-binding PCMH-type" evidence="4">
    <location>
        <begin position="1"/>
        <end position="175"/>
    </location>
</feature>
<dbReference type="Gene3D" id="3.30.43.10">
    <property type="entry name" value="Uridine Diphospho-n-acetylenolpyruvylglucosamine Reductase, domain 2"/>
    <property type="match status" value="1"/>
</dbReference>
<keyword evidence="2" id="KW-0274">FAD</keyword>
<evidence type="ECO:0000256" key="1">
    <source>
        <dbReference type="ARBA" id="ARBA00022630"/>
    </source>
</evidence>
<dbReference type="SUPFAM" id="SSF55447">
    <property type="entry name" value="CO dehydrogenase flavoprotein C-terminal domain-like"/>
    <property type="match status" value="1"/>
</dbReference>
<accession>A0A8J3TJ46</accession>
<protein>
    <submittedName>
        <fullName evidence="5">Carbon-monoxide dehydrogenase medium subunit</fullName>
    </submittedName>
</protein>
<comment type="caution">
    <text evidence="5">The sequence shown here is derived from an EMBL/GenBank/DDBJ whole genome shotgun (WGS) entry which is preliminary data.</text>
</comment>
<dbReference type="GO" id="GO:0071949">
    <property type="term" value="F:FAD binding"/>
    <property type="evidence" value="ECO:0007669"/>
    <property type="project" value="InterPro"/>
</dbReference>
<evidence type="ECO:0000313" key="5">
    <source>
        <dbReference type="EMBL" id="GII25574.1"/>
    </source>
</evidence>
<keyword evidence="3" id="KW-0560">Oxidoreductase</keyword>
<dbReference type="InterPro" id="IPR036683">
    <property type="entry name" value="CO_DH_flav_C_dom_sf"/>
</dbReference>
<organism evidence="5 6">
    <name type="scientific">Planosporangium mesophilum</name>
    <dbReference type="NCBI Taxonomy" id="689768"/>
    <lineage>
        <taxon>Bacteria</taxon>
        <taxon>Bacillati</taxon>
        <taxon>Actinomycetota</taxon>
        <taxon>Actinomycetes</taxon>
        <taxon>Micromonosporales</taxon>
        <taxon>Micromonosporaceae</taxon>
        <taxon>Planosporangium</taxon>
    </lineage>
</organism>
<reference evidence="5" key="1">
    <citation type="submission" date="2021-01" db="EMBL/GenBank/DDBJ databases">
        <title>Whole genome shotgun sequence of Planosporangium mesophilum NBRC 109066.</title>
        <authorList>
            <person name="Komaki H."/>
            <person name="Tamura T."/>
        </authorList>
    </citation>
    <scope>NUCLEOTIDE SEQUENCE</scope>
    <source>
        <strain evidence="5">NBRC 109066</strain>
    </source>
</reference>
<dbReference type="SMART" id="SM01092">
    <property type="entry name" value="CO_deh_flav_C"/>
    <property type="match status" value="1"/>
</dbReference>
<dbReference type="GO" id="GO:0016491">
    <property type="term" value="F:oxidoreductase activity"/>
    <property type="evidence" value="ECO:0007669"/>
    <property type="project" value="UniProtKB-KW"/>
</dbReference>
<dbReference type="Gene3D" id="3.30.465.10">
    <property type="match status" value="1"/>
</dbReference>
<dbReference type="EMBL" id="BOON01000054">
    <property type="protein sequence ID" value="GII25574.1"/>
    <property type="molecule type" value="Genomic_DNA"/>
</dbReference>
<evidence type="ECO:0000313" key="6">
    <source>
        <dbReference type="Proteomes" id="UP000599074"/>
    </source>
</evidence>
<sequence>MIPAPFDYARPSTVEEAVAALADEDAKVLAGGQSLIPLLRLRLAAPTVLVDLAGLDALRGVHSDGDDLVIGAMTTHASVLADPLVNRYAPLLAQATGTVADRQVRHRGTLGGSLAHADPAGDLPAVAVALDATLEIAGAGGRRGVPAADFFVDYLTTALEPGEVLTSIRLPKRGEGWSTRYEKFNRTAQGWAIVGVAAAVRRENGGIAEARVALTNMGTRPVRAAAVESALTGASADAETVRAAAGHAAEGAEPTGDLSASAEYRSHLARVLTERAILAALGQAHAA</sequence>
<dbReference type="InterPro" id="IPR016169">
    <property type="entry name" value="FAD-bd_PCMH_sub2"/>
</dbReference>
<dbReference type="FunFam" id="3.30.465.10:FF:000017">
    <property type="entry name" value="Xanthine dehydrogenase, FAD binding subunit"/>
    <property type="match status" value="1"/>
</dbReference>
<dbReference type="PANTHER" id="PTHR42659:SF2">
    <property type="entry name" value="XANTHINE DEHYDROGENASE SUBUNIT C-RELATED"/>
    <property type="match status" value="1"/>
</dbReference>
<name>A0A8J3TJ46_9ACTN</name>
<dbReference type="InterPro" id="IPR051312">
    <property type="entry name" value="Diverse_Substr_Oxidored"/>
</dbReference>
<dbReference type="SUPFAM" id="SSF56176">
    <property type="entry name" value="FAD-binding/transporter-associated domain-like"/>
    <property type="match status" value="1"/>
</dbReference>